<dbReference type="AlphaFoldDB" id="L5M6V0"/>
<dbReference type="Pfam" id="PF22594">
    <property type="entry name" value="GTP-eEF1A_C"/>
    <property type="match status" value="1"/>
</dbReference>
<evidence type="ECO:0000256" key="2">
    <source>
        <dbReference type="ARBA" id="ARBA00023134"/>
    </source>
</evidence>
<reference evidence="5" key="1">
    <citation type="journal article" date="2013" name="Science">
        <title>Comparative analysis of bat genomes provides insight into the evolution of flight and immunity.</title>
        <authorList>
            <person name="Zhang G."/>
            <person name="Cowled C."/>
            <person name="Shi Z."/>
            <person name="Huang Z."/>
            <person name="Bishop-Lilly K.A."/>
            <person name="Fang X."/>
            <person name="Wynne J.W."/>
            <person name="Xiong Z."/>
            <person name="Baker M.L."/>
            <person name="Zhao W."/>
            <person name="Tachedjian M."/>
            <person name="Zhu Y."/>
            <person name="Zhou P."/>
            <person name="Jiang X."/>
            <person name="Ng J."/>
            <person name="Yang L."/>
            <person name="Wu L."/>
            <person name="Xiao J."/>
            <person name="Feng Y."/>
            <person name="Chen Y."/>
            <person name="Sun X."/>
            <person name="Zhang Y."/>
            <person name="Marsh G.A."/>
            <person name="Crameri G."/>
            <person name="Broder C.C."/>
            <person name="Frey K.G."/>
            <person name="Wang L.F."/>
            <person name="Wang J."/>
        </authorList>
    </citation>
    <scope>NUCLEOTIDE SEQUENCE [LARGE SCALE GENOMIC DNA]</scope>
</reference>
<dbReference type="PANTHER" id="PTHR44830:SF1">
    <property type="entry name" value="TR-TYPE G DOMAIN-CONTAINING PROTEIN"/>
    <property type="match status" value="1"/>
</dbReference>
<keyword evidence="2" id="KW-0342">GTP-binding</keyword>
<dbReference type="GO" id="GO:0005525">
    <property type="term" value="F:GTP binding"/>
    <property type="evidence" value="ECO:0007669"/>
    <property type="project" value="UniProtKB-KW"/>
</dbReference>
<keyword evidence="4" id="KW-0648">Protein biosynthesis</keyword>
<gene>
    <name evidence="4" type="ORF">MDA_GLEAN10023741</name>
</gene>
<proteinExistence type="predicted"/>
<evidence type="ECO:0000256" key="1">
    <source>
        <dbReference type="ARBA" id="ARBA00022741"/>
    </source>
</evidence>
<dbReference type="PANTHER" id="PTHR44830">
    <property type="entry name" value="ELONGATION FACTOR 1 ALPHA"/>
    <property type="match status" value="1"/>
</dbReference>
<protein>
    <submittedName>
        <fullName evidence="4">Elongation factor 1-alpha 1</fullName>
    </submittedName>
</protein>
<sequence length="167" mass="18193">MLEPSANMPWFKGWQVTREDGNASGTTRPEALDGILPPTCSIDKPLHLPLQNVSGIGGSTLQLKYSLLKCTRSFQGSSSGDNVGFNVKNLCVKDVHFGNVAGDCKNDLPMEVAQVIIRSHPGQISADYAAVLDCHTAHINCKFAELKEKVDLHSGKKLEDGKVFEIW</sequence>
<dbReference type="EMBL" id="KB103226">
    <property type="protein sequence ID" value="ELK34369.1"/>
    <property type="molecule type" value="Genomic_DNA"/>
</dbReference>
<feature type="domain" description="GTP-eEF1A C-terminal" evidence="3">
    <location>
        <begin position="113"/>
        <end position="160"/>
    </location>
</feature>
<keyword evidence="1" id="KW-0547">Nucleotide-binding</keyword>
<evidence type="ECO:0000313" key="4">
    <source>
        <dbReference type="EMBL" id="ELK34369.1"/>
    </source>
</evidence>
<dbReference type="SUPFAM" id="SSF50465">
    <property type="entry name" value="EF-Tu/eEF-1alpha/eIF2-gamma C-terminal domain"/>
    <property type="match status" value="1"/>
</dbReference>
<dbReference type="InterPro" id="IPR054696">
    <property type="entry name" value="GTP-eEF1A_C"/>
</dbReference>
<evidence type="ECO:0000313" key="5">
    <source>
        <dbReference type="Proteomes" id="UP000010556"/>
    </source>
</evidence>
<evidence type="ECO:0000259" key="3">
    <source>
        <dbReference type="Pfam" id="PF22594"/>
    </source>
</evidence>
<name>L5M6V0_MYODS</name>
<organism evidence="4 5">
    <name type="scientific">Myotis davidii</name>
    <name type="common">David's myotis</name>
    <dbReference type="NCBI Taxonomy" id="225400"/>
    <lineage>
        <taxon>Eukaryota</taxon>
        <taxon>Metazoa</taxon>
        <taxon>Chordata</taxon>
        <taxon>Craniata</taxon>
        <taxon>Vertebrata</taxon>
        <taxon>Euteleostomi</taxon>
        <taxon>Mammalia</taxon>
        <taxon>Eutheria</taxon>
        <taxon>Laurasiatheria</taxon>
        <taxon>Chiroptera</taxon>
        <taxon>Yangochiroptera</taxon>
        <taxon>Vespertilionidae</taxon>
        <taxon>Myotis</taxon>
    </lineage>
</organism>
<dbReference type="GO" id="GO:0003746">
    <property type="term" value="F:translation elongation factor activity"/>
    <property type="evidence" value="ECO:0007669"/>
    <property type="project" value="UniProtKB-KW"/>
</dbReference>
<dbReference type="Proteomes" id="UP000010556">
    <property type="component" value="Unassembled WGS sequence"/>
</dbReference>
<accession>L5M6V0</accession>
<keyword evidence="4" id="KW-0251">Elongation factor</keyword>
<dbReference type="Gene3D" id="2.40.30.10">
    <property type="entry name" value="Translation factors"/>
    <property type="match status" value="1"/>
</dbReference>
<keyword evidence="5" id="KW-1185">Reference proteome</keyword>
<dbReference type="InterPro" id="IPR009001">
    <property type="entry name" value="Transl_elong_EF1A/Init_IF2_C"/>
</dbReference>